<dbReference type="Proteomes" id="UP001201163">
    <property type="component" value="Unassembled WGS sequence"/>
</dbReference>
<dbReference type="AlphaFoldDB" id="A0AAD4Q9S5"/>
<organism evidence="2 3">
    <name type="scientific">Lactarius akahatsu</name>
    <dbReference type="NCBI Taxonomy" id="416441"/>
    <lineage>
        <taxon>Eukaryota</taxon>
        <taxon>Fungi</taxon>
        <taxon>Dikarya</taxon>
        <taxon>Basidiomycota</taxon>
        <taxon>Agaricomycotina</taxon>
        <taxon>Agaricomycetes</taxon>
        <taxon>Russulales</taxon>
        <taxon>Russulaceae</taxon>
        <taxon>Lactarius</taxon>
    </lineage>
</organism>
<protein>
    <submittedName>
        <fullName evidence="2">Uncharacterized protein</fullName>
    </submittedName>
</protein>
<feature type="compositionally biased region" description="Low complexity" evidence="1">
    <location>
        <begin position="449"/>
        <end position="462"/>
    </location>
</feature>
<feature type="region of interest" description="Disordered" evidence="1">
    <location>
        <begin position="356"/>
        <end position="383"/>
    </location>
</feature>
<feature type="region of interest" description="Disordered" evidence="1">
    <location>
        <begin position="441"/>
        <end position="462"/>
    </location>
</feature>
<name>A0AAD4Q9S5_9AGAM</name>
<evidence type="ECO:0000256" key="1">
    <source>
        <dbReference type="SAM" id="MobiDB-lite"/>
    </source>
</evidence>
<keyword evidence="3" id="KW-1185">Reference proteome</keyword>
<feature type="compositionally biased region" description="Polar residues" evidence="1">
    <location>
        <begin position="129"/>
        <end position="141"/>
    </location>
</feature>
<evidence type="ECO:0000313" key="3">
    <source>
        <dbReference type="Proteomes" id="UP001201163"/>
    </source>
</evidence>
<dbReference type="EMBL" id="JAKELL010000038">
    <property type="protein sequence ID" value="KAH8989265.1"/>
    <property type="molecule type" value="Genomic_DNA"/>
</dbReference>
<feature type="region of interest" description="Disordered" evidence="1">
    <location>
        <begin position="125"/>
        <end position="144"/>
    </location>
</feature>
<comment type="caution">
    <text evidence="2">The sequence shown here is derived from an EMBL/GenBank/DDBJ whole genome shotgun (WGS) entry which is preliminary data.</text>
</comment>
<accession>A0AAD4Q9S5</accession>
<reference evidence="2" key="1">
    <citation type="submission" date="2022-01" db="EMBL/GenBank/DDBJ databases">
        <title>Comparative genomics reveals a dynamic genome evolution in the ectomycorrhizal milk-cap (Lactarius) mushrooms.</title>
        <authorList>
            <consortium name="DOE Joint Genome Institute"/>
            <person name="Lebreton A."/>
            <person name="Tang N."/>
            <person name="Kuo A."/>
            <person name="LaButti K."/>
            <person name="Drula E."/>
            <person name="Barry K."/>
            <person name="Clum A."/>
            <person name="Lipzen A."/>
            <person name="Mousain D."/>
            <person name="Ng V."/>
            <person name="Wang R."/>
            <person name="Wang X."/>
            <person name="Dai Y."/>
            <person name="Henrissat B."/>
            <person name="Grigoriev I.V."/>
            <person name="Guerin-Laguette A."/>
            <person name="Yu F."/>
            <person name="Martin F.M."/>
        </authorList>
    </citation>
    <scope>NUCLEOTIDE SEQUENCE</scope>
    <source>
        <strain evidence="2">QP</strain>
    </source>
</reference>
<feature type="compositionally biased region" description="Polar residues" evidence="1">
    <location>
        <begin position="373"/>
        <end position="383"/>
    </location>
</feature>
<proteinExistence type="predicted"/>
<gene>
    <name evidence="2" type="ORF">EDB92DRAFT_1817196</name>
</gene>
<sequence>MLPQSILQTLTGPIPAPFTGDPVQAPIFIGELDKFMWKNHSLISTPLTCIATALTFVSRPMTLIWRHRVWHDRADHVSVDEAWDDFVDSFCETWVHSPELTSPDAPAAPTLACAKDATLEKTAEEFPQQHASVTTDQTTDPATGDRSLLISRTSVSPPSLAAPPAQITPVNESPQQSLVATNVGEILLTESRMCTTIEDSSDTIPTSPPRLCALVECIDDEILHRTSVVPQHRPLPPQHHPAHCPVVVPLPEDDPDHLVVTCDPALRTGLSPTPGPTVETLMTSPGIICSPAIANLVACDDSIRIKDPSSQSLSTTLILACLVTHAPPSFPRALTLSQELVSTINAVDPLRSVMPSHRIPRSSASPSRGVASLGTTLSSSPSISQLDLDPCLPATSPLSPQFSLPLHPVLSPFVTASYPTPLFDPTSRSPLVVVGDNLSRRGVKTSQHSVSTSSTIDTTQSS</sequence>
<evidence type="ECO:0000313" key="2">
    <source>
        <dbReference type="EMBL" id="KAH8989265.1"/>
    </source>
</evidence>